<dbReference type="Gene3D" id="3.60.21.10">
    <property type="match status" value="1"/>
</dbReference>
<keyword evidence="3" id="KW-1185">Reference proteome</keyword>
<dbReference type="InterPro" id="IPR029052">
    <property type="entry name" value="Metallo-depent_PP-like"/>
</dbReference>
<reference evidence="2 3" key="1">
    <citation type="submission" date="2015-01" db="EMBL/GenBank/DDBJ databases">
        <title>The Genome Sequence of Ochroconis gallopava CBS43764.</title>
        <authorList>
            <consortium name="The Broad Institute Genomics Platform"/>
            <person name="Cuomo C."/>
            <person name="de Hoog S."/>
            <person name="Gorbushina A."/>
            <person name="Stielow B."/>
            <person name="Teixiera M."/>
            <person name="Abouelleil A."/>
            <person name="Chapman S.B."/>
            <person name="Priest M."/>
            <person name="Young S.K."/>
            <person name="Wortman J."/>
            <person name="Nusbaum C."/>
            <person name="Birren B."/>
        </authorList>
    </citation>
    <scope>NUCLEOTIDE SEQUENCE [LARGE SCALE GENOMIC DNA]</scope>
    <source>
        <strain evidence="2 3">CBS 43764</strain>
    </source>
</reference>
<dbReference type="GeneID" id="27309268"/>
<dbReference type="HOGENOM" id="CLU_041441_3_0_1"/>
<dbReference type="Pfam" id="PF00149">
    <property type="entry name" value="Metallophos"/>
    <property type="match status" value="1"/>
</dbReference>
<gene>
    <name evidence="2" type="ORF">PV09_01295</name>
</gene>
<dbReference type="CDD" id="cd07379">
    <property type="entry name" value="MPP_239FB"/>
    <property type="match status" value="1"/>
</dbReference>
<proteinExistence type="predicted"/>
<dbReference type="AlphaFoldDB" id="A0A0D1XZY9"/>
<dbReference type="SUPFAM" id="SSF56300">
    <property type="entry name" value="Metallo-dependent phosphatases"/>
    <property type="match status" value="1"/>
</dbReference>
<protein>
    <recommendedName>
        <fullName evidence="1">Calcineurin-like phosphoesterase domain-containing protein</fullName>
    </recommendedName>
</protein>
<accession>A0A0D1XZY9</accession>
<dbReference type="InParanoid" id="A0A0D1XZY9"/>
<evidence type="ECO:0000313" key="2">
    <source>
        <dbReference type="EMBL" id="KIW08381.1"/>
    </source>
</evidence>
<dbReference type="Proteomes" id="UP000053259">
    <property type="component" value="Unassembled WGS sequence"/>
</dbReference>
<name>A0A0D1XZY9_9PEZI</name>
<dbReference type="PANTHER" id="PTHR12905:SF18">
    <property type="entry name" value="ESTER HYDROLASE, PUTATIVE (AFU_ORTHOLOGUE AFUA_4G03130)-RELATED"/>
    <property type="match status" value="1"/>
</dbReference>
<dbReference type="EMBL" id="KN847531">
    <property type="protein sequence ID" value="KIW08381.1"/>
    <property type="molecule type" value="Genomic_DNA"/>
</dbReference>
<dbReference type="InterPro" id="IPR051693">
    <property type="entry name" value="UPF0046_metallophosphoest"/>
</dbReference>
<feature type="domain" description="Calcineurin-like phosphoesterase" evidence="1">
    <location>
        <begin position="50"/>
        <end position="236"/>
    </location>
</feature>
<dbReference type="InterPro" id="IPR004843">
    <property type="entry name" value="Calcineurin-like_PHP"/>
</dbReference>
<dbReference type="VEuPathDB" id="FungiDB:PV09_01295"/>
<dbReference type="PANTHER" id="PTHR12905">
    <property type="entry name" value="METALLOPHOSPHOESTERASE"/>
    <property type="match status" value="1"/>
</dbReference>
<dbReference type="OrthoDB" id="630188at2759"/>
<evidence type="ECO:0000259" key="1">
    <source>
        <dbReference type="Pfam" id="PF00149"/>
    </source>
</evidence>
<evidence type="ECO:0000313" key="3">
    <source>
        <dbReference type="Proteomes" id="UP000053259"/>
    </source>
</evidence>
<dbReference type="RefSeq" id="XP_016218250.1">
    <property type="nucleotide sequence ID" value="XM_016354155.1"/>
</dbReference>
<dbReference type="GO" id="GO:0016787">
    <property type="term" value="F:hydrolase activity"/>
    <property type="evidence" value="ECO:0007669"/>
    <property type="project" value="InterPro"/>
</dbReference>
<organism evidence="2 3">
    <name type="scientific">Verruconis gallopava</name>
    <dbReference type="NCBI Taxonomy" id="253628"/>
    <lineage>
        <taxon>Eukaryota</taxon>
        <taxon>Fungi</taxon>
        <taxon>Dikarya</taxon>
        <taxon>Ascomycota</taxon>
        <taxon>Pezizomycotina</taxon>
        <taxon>Dothideomycetes</taxon>
        <taxon>Pleosporomycetidae</taxon>
        <taxon>Venturiales</taxon>
        <taxon>Sympoventuriaceae</taxon>
        <taxon>Verruconis</taxon>
    </lineage>
</organism>
<sequence length="324" mass="36843">MSLFRTKDQIFEPPTRLERLLSAPLKYLISLVYRLSTRLRASPRPKSPSIRVVCISDTHTLKWDEIPDGDLLIHAGDLTNNGTIAELQQALNWIASLPHKYKVLIAGNHDTFLDPRSRMTLSEADRSGTLDWKGMYYLQHRSITLAFPSPTDGVRKISIYGAPQIPQCGGSNFAFQYPRRQDAWTDTIPKHTDILITHTPPKFHLDLLNPSLGCEYLLSEVWRVKPRLHVFGHVHVGAGRRVVRWDEAQKAYELGLSRQSKGLIQELFDIRSWLALLKVIIYGTSGVIWNRIWGGETRSTTMINAALMYHNTGRLGNKVQVVDI</sequence>